<evidence type="ECO:0000256" key="8">
    <source>
        <dbReference type="ARBA" id="ARBA00023157"/>
    </source>
</evidence>
<evidence type="ECO:0000256" key="3">
    <source>
        <dbReference type="ARBA" id="ARBA00022723"/>
    </source>
</evidence>
<dbReference type="InterPro" id="IPR024079">
    <property type="entry name" value="MetalloPept_cat_dom_sf"/>
</dbReference>
<proteinExistence type="inferred from homology"/>
<reference evidence="10" key="1">
    <citation type="journal article" date="2018" name="J. Ind. Microbiol. Biotechnol.">
        <title>Genome mining reveals uncommon alkylpyrones as type III PKS products from myxobacteria.</title>
        <authorList>
            <person name="Hug J.J."/>
            <person name="Panter F."/>
            <person name="Krug D."/>
            <person name="Muller R."/>
        </authorList>
    </citation>
    <scope>NUCLEOTIDE SEQUENCE</scope>
    <source>
        <strain evidence="10">MCy8337</strain>
    </source>
</reference>
<evidence type="ECO:0000313" key="10">
    <source>
        <dbReference type="EMBL" id="AYM53640.1"/>
    </source>
</evidence>
<comment type="similarity">
    <text evidence="1">Belongs to the peptidase M43B family.</text>
</comment>
<evidence type="ECO:0000256" key="4">
    <source>
        <dbReference type="ARBA" id="ARBA00022729"/>
    </source>
</evidence>
<keyword evidence="2 10" id="KW-0645">Protease</keyword>
<dbReference type="AlphaFoldDB" id="A0A3S7UY04"/>
<evidence type="ECO:0000256" key="7">
    <source>
        <dbReference type="ARBA" id="ARBA00023049"/>
    </source>
</evidence>
<evidence type="ECO:0000259" key="9">
    <source>
        <dbReference type="Pfam" id="PF05572"/>
    </source>
</evidence>
<dbReference type="PROSITE" id="PS51257">
    <property type="entry name" value="PROKAR_LIPOPROTEIN"/>
    <property type="match status" value="1"/>
</dbReference>
<protein>
    <submittedName>
        <fullName evidence="10">Metalloprotease MEP1</fullName>
    </submittedName>
</protein>
<evidence type="ECO:0000256" key="5">
    <source>
        <dbReference type="ARBA" id="ARBA00022801"/>
    </source>
</evidence>
<accession>A0A3S7UY04</accession>
<evidence type="ECO:0000256" key="2">
    <source>
        <dbReference type="ARBA" id="ARBA00022670"/>
    </source>
</evidence>
<keyword evidence="8" id="KW-1015">Disulfide bond</keyword>
<dbReference type="InterPro" id="IPR008754">
    <property type="entry name" value="Peptidase_M43"/>
</dbReference>
<keyword evidence="3" id="KW-0479">Metal-binding</keyword>
<dbReference type="GO" id="GO:0046872">
    <property type="term" value="F:metal ion binding"/>
    <property type="evidence" value="ECO:0007669"/>
    <property type="project" value="UniProtKB-KW"/>
</dbReference>
<dbReference type="PANTHER" id="PTHR47466:SF1">
    <property type="entry name" value="METALLOPROTEASE MEP1 (AFU_ORTHOLOGUE AFUA_1G07730)-RELATED"/>
    <property type="match status" value="1"/>
</dbReference>
<dbReference type="SUPFAM" id="SSF55486">
    <property type="entry name" value="Metalloproteases ('zincins'), catalytic domain"/>
    <property type="match status" value="1"/>
</dbReference>
<dbReference type="EMBL" id="MH908907">
    <property type="protein sequence ID" value="AYM53640.1"/>
    <property type="molecule type" value="Genomic_DNA"/>
</dbReference>
<keyword evidence="7 10" id="KW-0482">Metalloprotease</keyword>
<dbReference type="Pfam" id="PF05572">
    <property type="entry name" value="Peptidase_M43"/>
    <property type="match status" value="1"/>
</dbReference>
<name>A0A3S7UY04_9BACT</name>
<evidence type="ECO:0000256" key="1">
    <source>
        <dbReference type="ARBA" id="ARBA00008721"/>
    </source>
</evidence>
<organism evidence="10">
    <name type="scientific">Archangium violaceum</name>
    <dbReference type="NCBI Taxonomy" id="83451"/>
    <lineage>
        <taxon>Bacteria</taxon>
        <taxon>Pseudomonadati</taxon>
        <taxon>Myxococcota</taxon>
        <taxon>Myxococcia</taxon>
        <taxon>Myxococcales</taxon>
        <taxon>Cystobacterineae</taxon>
        <taxon>Archangiaceae</taxon>
        <taxon>Archangium</taxon>
    </lineage>
</organism>
<dbReference type="PANTHER" id="PTHR47466">
    <property type="match status" value="1"/>
</dbReference>
<keyword evidence="5" id="KW-0378">Hydrolase</keyword>
<keyword evidence="4" id="KW-0732">Signal</keyword>
<dbReference type="GO" id="GO:0006508">
    <property type="term" value="P:proteolysis"/>
    <property type="evidence" value="ECO:0007669"/>
    <property type="project" value="UniProtKB-KW"/>
</dbReference>
<dbReference type="Gene3D" id="3.40.390.10">
    <property type="entry name" value="Collagenase (Catalytic Domain)"/>
    <property type="match status" value="1"/>
</dbReference>
<dbReference type="GO" id="GO:0008237">
    <property type="term" value="F:metallopeptidase activity"/>
    <property type="evidence" value="ECO:0007669"/>
    <property type="project" value="UniProtKB-KW"/>
</dbReference>
<evidence type="ECO:0000256" key="6">
    <source>
        <dbReference type="ARBA" id="ARBA00022833"/>
    </source>
</evidence>
<dbReference type="CDD" id="cd04275">
    <property type="entry name" value="ZnMc_pappalysin_like"/>
    <property type="match status" value="1"/>
</dbReference>
<sequence length="295" mass="30535">MSRSVISMGGKFAVVVGAVLALGGCTSAEQKPAEEQQPTQQATKSGCATVDLTETEKATVEQAISGRVKAAARANGSVNIKVYWHVINSGTGIANGDIPQTQIDSSIAVLNDAYRNTPFTFTLAGVDRTTNSTWYACAGGGCETKMKTALRIGGAGDLNIYSNNMGRGLLGWATFPSSYASAPKMDGVVILYSSVPGGTAAPYNQGDTLTHEAGHWLGLYHTFQGGCTGSGDYVADTAPEASAAYGCPSGRDTCSGGGLDPITNFMDYTDDACMNTFSAGQADRADALVAQYRGL</sequence>
<keyword evidence="6" id="KW-0862">Zinc</keyword>
<feature type="domain" description="Peptidase M43 pregnancy-associated plasma-A" evidence="9">
    <location>
        <begin position="171"/>
        <end position="289"/>
    </location>
</feature>